<dbReference type="Gene3D" id="1.10.510.10">
    <property type="entry name" value="Transferase(Phosphotransferase) domain 1"/>
    <property type="match status" value="1"/>
</dbReference>
<evidence type="ECO:0000313" key="8">
    <source>
        <dbReference type="EMBL" id="KAJ4971884.1"/>
    </source>
</evidence>
<dbReference type="Proteomes" id="UP001141806">
    <property type="component" value="Unassembled WGS sequence"/>
</dbReference>
<dbReference type="SUPFAM" id="SSF56112">
    <property type="entry name" value="Protein kinase-like (PK-like)"/>
    <property type="match status" value="1"/>
</dbReference>
<dbReference type="PANTHER" id="PTHR48011">
    <property type="entry name" value="CCR4-NOT TRANSCRIPTIONAL COMPLEX SUBUNIT CAF120-RELATED"/>
    <property type="match status" value="1"/>
</dbReference>
<dbReference type="GO" id="GO:0007165">
    <property type="term" value="P:signal transduction"/>
    <property type="evidence" value="ECO:0007669"/>
    <property type="project" value="TreeGrafter"/>
</dbReference>
<feature type="region of interest" description="Disordered" evidence="6">
    <location>
        <begin position="449"/>
        <end position="503"/>
    </location>
</feature>
<dbReference type="EMBL" id="JAMYWD010000005">
    <property type="protein sequence ID" value="KAJ4971884.1"/>
    <property type="molecule type" value="Genomic_DNA"/>
</dbReference>
<dbReference type="Pfam" id="PF00069">
    <property type="entry name" value="Pkinase"/>
    <property type="match status" value="1"/>
</dbReference>
<dbReference type="InterPro" id="IPR017441">
    <property type="entry name" value="Protein_kinase_ATP_BS"/>
</dbReference>
<evidence type="ECO:0000313" key="9">
    <source>
        <dbReference type="Proteomes" id="UP001141806"/>
    </source>
</evidence>
<evidence type="ECO:0000256" key="5">
    <source>
        <dbReference type="PROSITE-ProRule" id="PRU10141"/>
    </source>
</evidence>
<keyword evidence="9" id="KW-1185">Reference proteome</keyword>
<name>A0A9Q0KJZ0_9MAGN</name>
<comment type="caution">
    <text evidence="8">The sequence shown here is derived from an EMBL/GenBank/DDBJ whole genome shotgun (WGS) entry which is preliminary data.</text>
</comment>
<feature type="compositionally biased region" description="Acidic residues" evidence="6">
    <location>
        <begin position="297"/>
        <end position="308"/>
    </location>
</feature>
<reference evidence="8" key="1">
    <citation type="journal article" date="2023" name="Plant J.">
        <title>The genome of the king protea, Protea cynaroides.</title>
        <authorList>
            <person name="Chang J."/>
            <person name="Duong T.A."/>
            <person name="Schoeman C."/>
            <person name="Ma X."/>
            <person name="Roodt D."/>
            <person name="Barker N."/>
            <person name="Li Z."/>
            <person name="Van de Peer Y."/>
            <person name="Mizrachi E."/>
        </authorList>
    </citation>
    <scope>NUCLEOTIDE SEQUENCE</scope>
    <source>
        <tissue evidence="8">Young leaves</tissue>
    </source>
</reference>
<evidence type="ECO:0000256" key="3">
    <source>
        <dbReference type="ARBA" id="ARBA00022777"/>
    </source>
</evidence>
<dbReference type="GO" id="GO:0005524">
    <property type="term" value="F:ATP binding"/>
    <property type="evidence" value="ECO:0007669"/>
    <property type="project" value="UniProtKB-UniRule"/>
</dbReference>
<evidence type="ECO:0000256" key="2">
    <source>
        <dbReference type="ARBA" id="ARBA00022741"/>
    </source>
</evidence>
<dbReference type="InterPro" id="IPR000719">
    <property type="entry name" value="Prot_kinase_dom"/>
</dbReference>
<dbReference type="AlphaFoldDB" id="A0A9Q0KJZ0"/>
<dbReference type="CDD" id="cd06606">
    <property type="entry name" value="STKc_MAPKKK"/>
    <property type="match status" value="1"/>
</dbReference>
<dbReference type="SMART" id="SM00220">
    <property type="entry name" value="S_TKc"/>
    <property type="match status" value="1"/>
</dbReference>
<dbReference type="OrthoDB" id="275301at2759"/>
<evidence type="ECO:0000259" key="7">
    <source>
        <dbReference type="PROSITE" id="PS50011"/>
    </source>
</evidence>
<dbReference type="PANTHER" id="PTHR48011:SF7">
    <property type="entry name" value="F10K1.14 PROTEIN"/>
    <property type="match status" value="1"/>
</dbReference>
<dbReference type="PROSITE" id="PS00107">
    <property type="entry name" value="PROTEIN_KINASE_ATP"/>
    <property type="match status" value="1"/>
</dbReference>
<dbReference type="InterPro" id="IPR052751">
    <property type="entry name" value="Plant_MAPKKK"/>
</dbReference>
<sequence length="531" mass="59326">MEEKSIFSRCHRQWVRSNCIGKGSFGTVSLASFVSDSRVFAVKSVNLNSSFTSHLESLENEIQILRSLSSPYVVQYLGEDLTQESGNVIYRNLHMEYLPGGTATDMASRFCGKGNDLVRSYTWCIVSALSYIHSKGFVHCDVKGRNVLLGSSPASGVAKLADFGSARPFYGQKGTTLPRGSPLWMAPEVIRGERQGPESDVWSLGCTVIEMITGKPGWEDCGSDTLCRIAFSDQLPEFPAELSELGREFLDNCLRREPSERWSCEQLLHHPFVSVGTVADSSPRSILNWPTSKSTVVDDDDGEEEESEFGFNRNGDSDSQNSNPNSISAKDRIRELATGVGVLWESDGWERVRSSGSVSTSGKLDEGKLGTGLAYWNLKRVREEKVDSETWNTVRELETGGSPAMKMQTRGEDDPSAFLFPNLRATTIMNTIFKICSDLYPKTESYRVCNSERHEEERKNRKSNSRDDDDDDEFMGVKAQRDDLQLHPQNPMKKQRLPERSSEGQKRIIYHNYIAEAARVGLSFMMGAPSC</sequence>
<dbReference type="PROSITE" id="PS50011">
    <property type="entry name" value="PROTEIN_KINASE_DOM"/>
    <property type="match status" value="1"/>
</dbReference>
<evidence type="ECO:0000256" key="4">
    <source>
        <dbReference type="ARBA" id="ARBA00022840"/>
    </source>
</evidence>
<evidence type="ECO:0000256" key="1">
    <source>
        <dbReference type="ARBA" id="ARBA00022679"/>
    </source>
</evidence>
<feature type="binding site" evidence="5">
    <location>
        <position position="43"/>
    </location>
    <ligand>
        <name>ATP</name>
        <dbReference type="ChEBI" id="CHEBI:30616"/>
    </ligand>
</feature>
<dbReference type="InterPro" id="IPR011009">
    <property type="entry name" value="Kinase-like_dom_sf"/>
</dbReference>
<dbReference type="GO" id="GO:0004672">
    <property type="term" value="F:protein kinase activity"/>
    <property type="evidence" value="ECO:0007669"/>
    <property type="project" value="InterPro"/>
</dbReference>
<dbReference type="InterPro" id="IPR008271">
    <property type="entry name" value="Ser/Thr_kinase_AS"/>
</dbReference>
<protein>
    <recommendedName>
        <fullName evidence="7">Protein kinase domain-containing protein</fullName>
    </recommendedName>
</protein>
<feature type="region of interest" description="Disordered" evidence="6">
    <location>
        <begin position="289"/>
        <end position="327"/>
    </location>
</feature>
<keyword evidence="1" id="KW-0808">Transferase</keyword>
<keyword evidence="2 5" id="KW-0547">Nucleotide-binding</keyword>
<evidence type="ECO:0000256" key="6">
    <source>
        <dbReference type="SAM" id="MobiDB-lite"/>
    </source>
</evidence>
<feature type="compositionally biased region" description="Basic and acidic residues" evidence="6">
    <location>
        <begin position="450"/>
        <end position="459"/>
    </location>
</feature>
<feature type="compositionally biased region" description="Polar residues" evidence="6">
    <location>
        <begin position="317"/>
        <end position="327"/>
    </location>
</feature>
<keyword evidence="3" id="KW-0418">Kinase</keyword>
<feature type="domain" description="Protein kinase" evidence="7">
    <location>
        <begin position="14"/>
        <end position="273"/>
    </location>
</feature>
<proteinExistence type="predicted"/>
<accession>A0A9Q0KJZ0</accession>
<organism evidence="8 9">
    <name type="scientific">Protea cynaroides</name>
    <dbReference type="NCBI Taxonomy" id="273540"/>
    <lineage>
        <taxon>Eukaryota</taxon>
        <taxon>Viridiplantae</taxon>
        <taxon>Streptophyta</taxon>
        <taxon>Embryophyta</taxon>
        <taxon>Tracheophyta</taxon>
        <taxon>Spermatophyta</taxon>
        <taxon>Magnoliopsida</taxon>
        <taxon>Proteales</taxon>
        <taxon>Proteaceae</taxon>
        <taxon>Protea</taxon>
    </lineage>
</organism>
<gene>
    <name evidence="8" type="ORF">NE237_004983</name>
</gene>
<dbReference type="PROSITE" id="PS00108">
    <property type="entry name" value="PROTEIN_KINASE_ST"/>
    <property type="match status" value="1"/>
</dbReference>
<keyword evidence="4 5" id="KW-0067">ATP-binding</keyword>